<dbReference type="EMBL" id="JPOS01000006">
    <property type="protein sequence ID" value="KGE89458.1"/>
    <property type="molecule type" value="Genomic_DNA"/>
</dbReference>
<keyword evidence="3" id="KW-0520">NAD</keyword>
<dbReference type="Proteomes" id="UP000029736">
    <property type="component" value="Unassembled WGS sequence"/>
</dbReference>
<protein>
    <submittedName>
        <fullName evidence="7">3-phosphoglycerate dehydrogenase</fullName>
    </submittedName>
</protein>
<feature type="domain" description="D-isomer specific 2-hydroxyacid dehydrogenase catalytic" evidence="5">
    <location>
        <begin position="4"/>
        <end position="318"/>
    </location>
</feature>
<evidence type="ECO:0000256" key="3">
    <source>
        <dbReference type="ARBA" id="ARBA00023027"/>
    </source>
</evidence>
<evidence type="ECO:0000259" key="6">
    <source>
        <dbReference type="Pfam" id="PF02826"/>
    </source>
</evidence>
<feature type="domain" description="D-isomer specific 2-hydroxyacid dehydrogenase NAD-binding" evidence="6">
    <location>
        <begin position="105"/>
        <end position="295"/>
    </location>
</feature>
<dbReference type="PANTHER" id="PTHR43761:SF1">
    <property type="entry name" value="D-ISOMER SPECIFIC 2-HYDROXYACID DEHYDROGENASE CATALYTIC DOMAIN-CONTAINING PROTEIN-RELATED"/>
    <property type="match status" value="1"/>
</dbReference>
<dbReference type="GO" id="GO:0051287">
    <property type="term" value="F:NAD binding"/>
    <property type="evidence" value="ECO:0007669"/>
    <property type="project" value="InterPro"/>
</dbReference>
<dbReference type="Pfam" id="PF02826">
    <property type="entry name" value="2-Hacid_dh_C"/>
    <property type="match status" value="1"/>
</dbReference>
<dbReference type="CDD" id="cd05303">
    <property type="entry name" value="PGDH_2"/>
    <property type="match status" value="1"/>
</dbReference>
<evidence type="ECO:0000256" key="4">
    <source>
        <dbReference type="RuleBase" id="RU003719"/>
    </source>
</evidence>
<dbReference type="SUPFAM" id="SSF52283">
    <property type="entry name" value="Formate/glycerate dehydrogenase catalytic domain-like"/>
    <property type="match status" value="1"/>
</dbReference>
<accession>A0A098SCQ8</accession>
<dbReference type="InterPro" id="IPR050418">
    <property type="entry name" value="D-iso_2-hydroxyacid_DH_PdxB"/>
</dbReference>
<keyword evidence="8" id="KW-1185">Reference proteome</keyword>
<sequence length="321" mass="34787">MVKILATDGLHQDGITLLHEAGYTVDVKKVEADQLPNVMPDYDVVIVRSATEIRQALIDQCPNLKIIARAGVGLSNIDVEYAREKGITVMDTPAASSKSVAELVFAHMFSISRNLHLAHREMKQRGGSEFKEMKEACSHGLQLNNRTLGIVGFGRIGREVARIGVGLGMKVMPVDLVVDEADIGINVYNSGNVRLSVRLDTYEWEEVLANSDYLTIHVPFKGGKAIIGAEEIAQMKDGAVLINTARGGAIDEDALLDALNSGKLSGAGLDVYENEPMPRQELMEHPKISCSPHIGASTLEARANIGLELADKILAFFGDDK</sequence>
<comment type="similarity">
    <text evidence="1 4">Belongs to the D-isomer specific 2-hydroxyacid dehydrogenase family.</text>
</comment>
<proteinExistence type="inferred from homology"/>
<dbReference type="Pfam" id="PF00389">
    <property type="entry name" value="2-Hacid_dh"/>
    <property type="match status" value="1"/>
</dbReference>
<dbReference type="InterPro" id="IPR006140">
    <property type="entry name" value="D-isomer_DH_NAD-bd"/>
</dbReference>
<comment type="caution">
    <text evidence="7">The sequence shown here is derived from an EMBL/GenBank/DDBJ whole genome shotgun (WGS) entry which is preliminary data.</text>
</comment>
<dbReference type="STRING" id="1524460.IX84_02420"/>
<dbReference type="RefSeq" id="WP_044216243.1">
    <property type="nucleotide sequence ID" value="NZ_JBKAGJ010000053.1"/>
</dbReference>
<dbReference type="InterPro" id="IPR006139">
    <property type="entry name" value="D-isomer_2_OHA_DH_cat_dom"/>
</dbReference>
<evidence type="ECO:0000256" key="1">
    <source>
        <dbReference type="ARBA" id="ARBA00005854"/>
    </source>
</evidence>
<dbReference type="OrthoDB" id="9777288at2"/>
<dbReference type="InterPro" id="IPR036291">
    <property type="entry name" value="NAD(P)-bd_dom_sf"/>
</dbReference>
<dbReference type="Gene3D" id="3.40.50.720">
    <property type="entry name" value="NAD(P)-binding Rossmann-like Domain"/>
    <property type="match status" value="2"/>
</dbReference>
<gene>
    <name evidence="7" type="ORF">IX84_02420</name>
</gene>
<reference evidence="7 8" key="1">
    <citation type="journal article" date="2014" name="Int. J. Syst. Evol. Microbiol.">
        <title>Phaeodactylibacter xiamenensis gen. nov., sp. nov., a member of the family Saprospiraceae isolated from the marine alga Phaeodactylum tricornutum.</title>
        <authorList>
            <person name="Chen Z.Jr."/>
            <person name="Lei X."/>
            <person name="Lai Q."/>
            <person name="Li Y."/>
            <person name="Zhang B."/>
            <person name="Zhang J."/>
            <person name="Zhang H."/>
            <person name="Yang L."/>
            <person name="Zheng W."/>
            <person name="Tian Y."/>
            <person name="Yu Z."/>
            <person name="Xu H.Jr."/>
            <person name="Zheng T."/>
        </authorList>
    </citation>
    <scope>NUCLEOTIDE SEQUENCE [LARGE SCALE GENOMIC DNA]</scope>
    <source>
        <strain evidence="7 8">KD52</strain>
    </source>
</reference>
<keyword evidence="2 4" id="KW-0560">Oxidoreductase</keyword>
<evidence type="ECO:0000313" key="7">
    <source>
        <dbReference type="EMBL" id="KGE89458.1"/>
    </source>
</evidence>
<dbReference type="SUPFAM" id="SSF51735">
    <property type="entry name" value="NAD(P)-binding Rossmann-fold domains"/>
    <property type="match status" value="1"/>
</dbReference>
<dbReference type="PANTHER" id="PTHR43761">
    <property type="entry name" value="D-ISOMER SPECIFIC 2-HYDROXYACID DEHYDROGENASE FAMILY PROTEIN (AFU_ORTHOLOGUE AFUA_1G13630)"/>
    <property type="match status" value="1"/>
</dbReference>
<name>A0A098SCQ8_9BACT</name>
<organism evidence="7 8">
    <name type="scientific">Phaeodactylibacter xiamenensis</name>
    <dbReference type="NCBI Taxonomy" id="1524460"/>
    <lineage>
        <taxon>Bacteria</taxon>
        <taxon>Pseudomonadati</taxon>
        <taxon>Bacteroidota</taxon>
        <taxon>Saprospiria</taxon>
        <taxon>Saprospirales</taxon>
        <taxon>Haliscomenobacteraceae</taxon>
        <taxon>Phaeodactylibacter</taxon>
    </lineage>
</organism>
<evidence type="ECO:0000313" key="8">
    <source>
        <dbReference type="Proteomes" id="UP000029736"/>
    </source>
</evidence>
<dbReference type="GO" id="GO:0016616">
    <property type="term" value="F:oxidoreductase activity, acting on the CH-OH group of donors, NAD or NADP as acceptor"/>
    <property type="evidence" value="ECO:0007669"/>
    <property type="project" value="InterPro"/>
</dbReference>
<evidence type="ECO:0000259" key="5">
    <source>
        <dbReference type="Pfam" id="PF00389"/>
    </source>
</evidence>
<evidence type="ECO:0000256" key="2">
    <source>
        <dbReference type="ARBA" id="ARBA00023002"/>
    </source>
</evidence>
<dbReference type="AlphaFoldDB" id="A0A098SCQ8"/>